<gene>
    <name evidence="1" type="ORF">HNR50_002013</name>
</gene>
<comment type="caution">
    <text evidence="1">The sequence shown here is derived from an EMBL/GenBank/DDBJ whole genome shotgun (WGS) entry which is preliminary data.</text>
</comment>
<name>A0A841RBG0_9SPIO</name>
<proteinExistence type="predicted"/>
<organism evidence="1 2">
    <name type="scientific">Spirochaeta isovalerica</name>
    <dbReference type="NCBI Taxonomy" id="150"/>
    <lineage>
        <taxon>Bacteria</taxon>
        <taxon>Pseudomonadati</taxon>
        <taxon>Spirochaetota</taxon>
        <taxon>Spirochaetia</taxon>
        <taxon>Spirochaetales</taxon>
        <taxon>Spirochaetaceae</taxon>
        <taxon>Spirochaeta</taxon>
    </lineage>
</organism>
<dbReference type="Proteomes" id="UP000587760">
    <property type="component" value="Unassembled WGS sequence"/>
</dbReference>
<keyword evidence="2" id="KW-1185">Reference proteome</keyword>
<protein>
    <submittedName>
        <fullName evidence="1">Uncharacterized protein</fullName>
    </submittedName>
</protein>
<evidence type="ECO:0000313" key="1">
    <source>
        <dbReference type="EMBL" id="MBB6480350.1"/>
    </source>
</evidence>
<sequence length="34" mass="3435">MSISTGLRDVAALLCASNGQGNGEFAALILQVTL</sequence>
<dbReference type="EMBL" id="JACHGJ010000003">
    <property type="protein sequence ID" value="MBB6480350.1"/>
    <property type="molecule type" value="Genomic_DNA"/>
</dbReference>
<dbReference type="AlphaFoldDB" id="A0A841RBG0"/>
<accession>A0A841RBG0</accession>
<evidence type="ECO:0000313" key="2">
    <source>
        <dbReference type="Proteomes" id="UP000587760"/>
    </source>
</evidence>
<reference evidence="1 2" key="1">
    <citation type="submission" date="2020-08" db="EMBL/GenBank/DDBJ databases">
        <title>Genomic Encyclopedia of Type Strains, Phase IV (KMG-IV): sequencing the most valuable type-strain genomes for metagenomic binning, comparative biology and taxonomic classification.</title>
        <authorList>
            <person name="Goeker M."/>
        </authorList>
    </citation>
    <scope>NUCLEOTIDE SEQUENCE [LARGE SCALE GENOMIC DNA]</scope>
    <source>
        <strain evidence="1 2">DSM 2461</strain>
    </source>
</reference>